<dbReference type="GO" id="GO:0043565">
    <property type="term" value="F:sequence-specific DNA binding"/>
    <property type="evidence" value="ECO:0007669"/>
    <property type="project" value="InterPro"/>
</dbReference>
<dbReference type="InterPro" id="IPR002848">
    <property type="entry name" value="Translin_fam"/>
</dbReference>
<comment type="similarity">
    <text evidence="3">Belongs to the translin family.</text>
</comment>
<keyword evidence="4" id="KW-0963">Cytoplasm</keyword>
<keyword evidence="8" id="KW-1185">Reference proteome</keyword>
<reference evidence="7 8" key="1">
    <citation type="submission" date="2016-07" db="EMBL/GenBank/DDBJ databases">
        <title>Pervasive Adenine N6-methylation of Active Genes in Fungi.</title>
        <authorList>
            <consortium name="DOE Joint Genome Institute"/>
            <person name="Mondo S.J."/>
            <person name="Dannebaum R.O."/>
            <person name="Kuo R.C."/>
            <person name="Labutti K."/>
            <person name="Haridas S."/>
            <person name="Kuo A."/>
            <person name="Salamov A."/>
            <person name="Ahrendt S.R."/>
            <person name="Lipzen A."/>
            <person name="Sullivan W."/>
            <person name="Andreopoulos W.B."/>
            <person name="Clum A."/>
            <person name="Lindquist E."/>
            <person name="Daum C."/>
            <person name="Ramamoorthy G.K."/>
            <person name="Gryganskyi A."/>
            <person name="Culley D."/>
            <person name="Magnuson J.K."/>
            <person name="James T.Y."/>
            <person name="O'Malley M.A."/>
            <person name="Stajich J.E."/>
            <person name="Spatafora J.W."/>
            <person name="Visel A."/>
            <person name="Grigoriev I.V."/>
        </authorList>
    </citation>
    <scope>NUCLEOTIDE SEQUENCE [LARGE SCALE GENOMIC DNA]</scope>
    <source>
        <strain evidence="7 8">62-1032</strain>
    </source>
</reference>
<dbReference type="Gene3D" id="1.20.58.190">
    <property type="entry name" value="Translin, domain 1"/>
    <property type="match status" value="1"/>
</dbReference>
<accession>A0A1Y2DGD0</accession>
<dbReference type="InterPro" id="IPR036081">
    <property type="entry name" value="Translin_sf"/>
</dbReference>
<gene>
    <name evidence="7" type="ORF">BCR35DRAFT_309464</name>
</gene>
<dbReference type="InParanoid" id="A0A1Y2DGD0"/>
<dbReference type="Pfam" id="PF01997">
    <property type="entry name" value="Translin"/>
    <property type="match status" value="1"/>
</dbReference>
<proteinExistence type="inferred from homology"/>
<evidence type="ECO:0000256" key="3">
    <source>
        <dbReference type="ARBA" id="ARBA00005902"/>
    </source>
</evidence>
<dbReference type="STRING" id="106004.A0A1Y2DGD0"/>
<evidence type="ECO:0000256" key="1">
    <source>
        <dbReference type="ARBA" id="ARBA00004123"/>
    </source>
</evidence>
<dbReference type="AlphaFoldDB" id="A0A1Y2DGD0"/>
<evidence type="ECO:0000313" key="7">
    <source>
        <dbReference type="EMBL" id="ORY58341.1"/>
    </source>
</evidence>
<dbReference type="FunCoup" id="A0A1Y2DGD0">
    <property type="interactions" value="435"/>
</dbReference>
<evidence type="ECO:0000256" key="2">
    <source>
        <dbReference type="ARBA" id="ARBA00004496"/>
    </source>
</evidence>
<evidence type="ECO:0000256" key="5">
    <source>
        <dbReference type="ARBA" id="ARBA00023242"/>
    </source>
</evidence>
<comment type="caution">
    <text evidence="7">The sequence shown here is derived from an EMBL/GenBank/DDBJ whole genome shotgun (WGS) entry which is preliminary data.</text>
</comment>
<dbReference type="PANTHER" id="PTHR10741">
    <property type="entry name" value="TRANSLIN AND TRANSLIN ASSOCIATED PROTEIN X"/>
    <property type="match status" value="1"/>
</dbReference>
<feature type="region of interest" description="Disordered" evidence="6">
    <location>
        <begin position="116"/>
        <end position="136"/>
    </location>
</feature>
<dbReference type="Gene3D" id="1.20.58.200">
    <property type="entry name" value="Translin, domain 2"/>
    <property type="match status" value="1"/>
</dbReference>
<dbReference type="EMBL" id="MCGR01000079">
    <property type="protein sequence ID" value="ORY58341.1"/>
    <property type="molecule type" value="Genomic_DNA"/>
</dbReference>
<dbReference type="CDD" id="cd14820">
    <property type="entry name" value="TRAX"/>
    <property type="match status" value="1"/>
</dbReference>
<dbReference type="Proteomes" id="UP000193467">
    <property type="component" value="Unassembled WGS sequence"/>
</dbReference>
<dbReference type="GO" id="GO:0005634">
    <property type="term" value="C:nucleus"/>
    <property type="evidence" value="ECO:0007669"/>
    <property type="project" value="UniProtKB-SubCell"/>
</dbReference>
<organism evidence="7 8">
    <name type="scientific">Leucosporidium creatinivorum</name>
    <dbReference type="NCBI Taxonomy" id="106004"/>
    <lineage>
        <taxon>Eukaryota</taxon>
        <taxon>Fungi</taxon>
        <taxon>Dikarya</taxon>
        <taxon>Basidiomycota</taxon>
        <taxon>Pucciniomycotina</taxon>
        <taxon>Microbotryomycetes</taxon>
        <taxon>Leucosporidiales</taxon>
        <taxon>Leucosporidium</taxon>
    </lineage>
</organism>
<protein>
    <submittedName>
        <fullName evidence="7">Translin</fullName>
    </submittedName>
</protein>
<keyword evidence="5" id="KW-0539">Nucleus</keyword>
<evidence type="ECO:0000313" key="8">
    <source>
        <dbReference type="Proteomes" id="UP000193467"/>
    </source>
</evidence>
<feature type="compositionally biased region" description="Low complexity" evidence="6">
    <location>
        <begin position="116"/>
        <end position="134"/>
    </location>
</feature>
<dbReference type="GO" id="GO:0005737">
    <property type="term" value="C:cytoplasm"/>
    <property type="evidence" value="ECO:0007669"/>
    <property type="project" value="UniProtKB-SubCell"/>
</dbReference>
<dbReference type="InterPro" id="IPR016069">
    <property type="entry name" value="Translin_C"/>
</dbReference>
<dbReference type="InterPro" id="IPR016068">
    <property type="entry name" value="Translin_N"/>
</dbReference>
<sequence>MATMEIDTPAPATLKRTRGQSLMDAFAEYRAELDTHYDRRERIIKQSRDITAQSKKLIFSAHRITNTDRSIVVKEVELKLKELKKMFEKLQDDVAGENFWRYEKSVSPGIQEYVTPSADAPTDAEAATTAPIADSNPAPTPQPFVLITIADYLGGIADLTGEMMRLAIGSVGKSLVVPNAEGQAVKGGEELPSIESIGKMVRDIKGEMDPLAPYCRWLGKKMTVLDQSLAKIESASYNLRIRASEYAGSPAMLASLADRGFGEREVIAA</sequence>
<dbReference type="SUPFAM" id="SSF74784">
    <property type="entry name" value="Translin"/>
    <property type="match status" value="1"/>
</dbReference>
<comment type="subcellular location">
    <subcellularLocation>
        <location evidence="2">Cytoplasm</location>
    </subcellularLocation>
    <subcellularLocation>
        <location evidence="1">Nucleus</location>
    </subcellularLocation>
</comment>
<evidence type="ECO:0000256" key="6">
    <source>
        <dbReference type="SAM" id="MobiDB-lite"/>
    </source>
</evidence>
<dbReference type="OrthoDB" id="31005at2759"/>
<evidence type="ECO:0000256" key="4">
    <source>
        <dbReference type="ARBA" id="ARBA00022490"/>
    </source>
</evidence>
<name>A0A1Y2DGD0_9BASI</name>